<evidence type="ECO:0000313" key="4">
    <source>
        <dbReference type="EMBL" id="MPN15290.1"/>
    </source>
</evidence>
<dbReference type="AlphaFoldDB" id="A0A645FMW4"/>
<dbReference type="PANTHER" id="PTHR43333">
    <property type="entry name" value="2-HACID_DH_C DOMAIN-CONTAINING PROTEIN"/>
    <property type="match status" value="1"/>
</dbReference>
<dbReference type="FunFam" id="3.40.50.720:FF:000363">
    <property type="entry name" value="D-isomer specific 2-hydroxyacid dehydrogenase"/>
    <property type="match status" value="1"/>
</dbReference>
<dbReference type="SUPFAM" id="SSF51735">
    <property type="entry name" value="NAD(P)-binding Rossmann-fold domains"/>
    <property type="match status" value="1"/>
</dbReference>
<keyword evidence="2" id="KW-0520">NAD</keyword>
<dbReference type="EC" id="1.-.-.-" evidence="4"/>
<organism evidence="4">
    <name type="scientific">bioreactor metagenome</name>
    <dbReference type="NCBI Taxonomy" id="1076179"/>
    <lineage>
        <taxon>unclassified sequences</taxon>
        <taxon>metagenomes</taxon>
        <taxon>ecological metagenomes</taxon>
    </lineage>
</organism>
<sequence length="256" mass="27589">MQLFTAGSDIYAAEGVLPQGALLANATGTYGLAISEYMVGVLLSLNKKLHLYRDQQRQNIWQSLGRVQSIWNSTVLVIGLGDIGSEFAKRVKAFDAKVIGVRRAGLDKPDFVDELYLSDKIDELLPLADTVALCLPQTADTQGLMNAERIAKMKPGAVLINIGRGSAVDADALCDALNAGKLSGAALDVTVPEPLPADSRLWQTENLVLTPHVSGGSSLPETHNRLIRLIAENLSAFIQEKPIKNLVDAKTGYRKL</sequence>
<name>A0A645FMW4_9ZZZZ</name>
<dbReference type="EMBL" id="VSSQ01062015">
    <property type="protein sequence ID" value="MPN15290.1"/>
    <property type="molecule type" value="Genomic_DNA"/>
</dbReference>
<dbReference type="GO" id="GO:0016491">
    <property type="term" value="F:oxidoreductase activity"/>
    <property type="evidence" value="ECO:0007669"/>
    <property type="project" value="UniProtKB-KW"/>
</dbReference>
<evidence type="ECO:0000256" key="1">
    <source>
        <dbReference type="ARBA" id="ARBA00023002"/>
    </source>
</evidence>
<protein>
    <submittedName>
        <fullName evidence="4">Putative 2-hydroxyacid dehydrogenase</fullName>
        <ecNumber evidence="4">1.-.-.-</ecNumber>
    </submittedName>
</protein>
<reference evidence="4" key="1">
    <citation type="submission" date="2019-08" db="EMBL/GenBank/DDBJ databases">
        <authorList>
            <person name="Kucharzyk K."/>
            <person name="Murdoch R.W."/>
            <person name="Higgins S."/>
            <person name="Loffler F."/>
        </authorList>
    </citation>
    <scope>NUCLEOTIDE SEQUENCE</scope>
</reference>
<dbReference type="Gene3D" id="3.40.50.720">
    <property type="entry name" value="NAD(P)-binding Rossmann-like Domain"/>
    <property type="match status" value="2"/>
</dbReference>
<dbReference type="InterPro" id="IPR006140">
    <property type="entry name" value="D-isomer_DH_NAD-bd"/>
</dbReference>
<comment type="caution">
    <text evidence="4">The sequence shown here is derived from an EMBL/GenBank/DDBJ whole genome shotgun (WGS) entry which is preliminary data.</text>
</comment>
<keyword evidence="1 4" id="KW-0560">Oxidoreductase</keyword>
<evidence type="ECO:0000256" key="2">
    <source>
        <dbReference type="ARBA" id="ARBA00023027"/>
    </source>
</evidence>
<dbReference type="PANTHER" id="PTHR43333:SF1">
    <property type="entry name" value="D-ISOMER SPECIFIC 2-HYDROXYACID DEHYDROGENASE NAD-BINDING DOMAIN-CONTAINING PROTEIN"/>
    <property type="match status" value="1"/>
</dbReference>
<proteinExistence type="predicted"/>
<dbReference type="CDD" id="cd05300">
    <property type="entry name" value="2-Hacid_dh_1"/>
    <property type="match status" value="1"/>
</dbReference>
<dbReference type="InterPro" id="IPR036291">
    <property type="entry name" value="NAD(P)-bd_dom_sf"/>
</dbReference>
<accession>A0A645FMW4</accession>
<dbReference type="GO" id="GO:0051287">
    <property type="term" value="F:NAD binding"/>
    <property type="evidence" value="ECO:0007669"/>
    <property type="project" value="InterPro"/>
</dbReference>
<dbReference type="Pfam" id="PF02826">
    <property type="entry name" value="2-Hacid_dh_C"/>
    <property type="match status" value="1"/>
</dbReference>
<gene>
    <name evidence="4" type="ORF">SDC9_162620</name>
</gene>
<feature type="domain" description="D-isomer specific 2-hydroxyacid dehydrogenase NAD-binding" evidence="3">
    <location>
        <begin position="40"/>
        <end position="214"/>
    </location>
</feature>
<evidence type="ECO:0000259" key="3">
    <source>
        <dbReference type="Pfam" id="PF02826"/>
    </source>
</evidence>